<dbReference type="OrthoDB" id="444255at2759"/>
<sequence length="585" mass="68000">MSLWNKRLQNCVSLVTVVFLVTACIHYYGFHTITQESLEAASLARQLHSSYNPYAITHLLYRHLNREDVTLGDSRGLYFHWDDWVDLSPGDRVLNRYREWYPGGQCDMAIERFAGVNGYWMESHDKKVLRGMANMYCSMPIPEKVFVPIDSAYLEVPVVAKHRLGPGKIPTAIGKRQVLEKMAQLQTNIAIENQGSSPIRHLQKTVHIHPSEFIFDPEIEIAKLESKLAVGVLAPQDHQYLEFLKHANQLVETSDKYFKYPWIISDVIQGRSHHLAYPFFKGFISDRERQSVIHHMVRAWFQFAELQGFASWINYGSLLGWAYNGVNMPWDTDIDIQMPIRQLDRMGRYFNKSIVVEDPRYGNAKYFLEVAPTYVKQGNGRNFIDARFIDINSGLYIDISALSHTTFEPPQNVVPDQEHLTMVNCKNWNWHSLEELLPIRHTYFEGASVYIPHNVTQILSRKYGQDSFTTKLNFMGHNYQKDLRLWVPDRECKTPPSGSRFDNRGELTREGACGSIYVQDEYDITKECSQRHLELNGDLDVPRNYDTLKMGDLPIFRKDPWDYLNDINKGEVTNDRWYVRQQVVA</sequence>
<dbReference type="Pfam" id="PF04991">
    <property type="entry name" value="LicD"/>
    <property type="match status" value="1"/>
</dbReference>
<dbReference type="GeneID" id="30984629"/>
<accession>A0A1E4SDG9</accession>
<dbReference type="PANTHER" id="PTHR43404">
    <property type="entry name" value="LIPOPOLYSACCHARIDE CHOLINEPHOSPHOTRANSFERASE LICD"/>
    <property type="match status" value="1"/>
</dbReference>
<dbReference type="EMBL" id="KV453915">
    <property type="protein sequence ID" value="ODV77560.1"/>
    <property type="molecule type" value="Genomic_DNA"/>
</dbReference>
<gene>
    <name evidence="3" type="ORF">CANTADRAFT_55805</name>
</gene>
<evidence type="ECO:0000313" key="4">
    <source>
        <dbReference type="Proteomes" id="UP000094285"/>
    </source>
</evidence>
<dbReference type="InterPro" id="IPR007074">
    <property type="entry name" value="LicD/FKTN/FKRP_NTP_transf"/>
</dbReference>
<dbReference type="Proteomes" id="UP000094285">
    <property type="component" value="Unassembled WGS sequence"/>
</dbReference>
<evidence type="ECO:0000259" key="2">
    <source>
        <dbReference type="Pfam" id="PF04991"/>
    </source>
</evidence>
<protein>
    <recommendedName>
        <fullName evidence="2">LicD/FKTN/FKRP nucleotidyltransferase domain-containing protein</fullName>
    </recommendedName>
</protein>
<proteinExistence type="predicted"/>
<dbReference type="AlphaFoldDB" id="A0A1E4SDG9"/>
<keyword evidence="4" id="KW-1185">Reference proteome</keyword>
<dbReference type="STRING" id="984487.A0A1E4SDG9"/>
<reference evidence="4" key="1">
    <citation type="submission" date="2016-05" db="EMBL/GenBank/DDBJ databases">
        <title>Comparative genomics of biotechnologically important yeasts.</title>
        <authorList>
            <consortium name="DOE Joint Genome Institute"/>
            <person name="Riley R."/>
            <person name="Haridas S."/>
            <person name="Wolfe K.H."/>
            <person name="Lopes M.R."/>
            <person name="Hittinger C.T."/>
            <person name="Goker M."/>
            <person name="Salamov A."/>
            <person name="Wisecaver J."/>
            <person name="Long T.M."/>
            <person name="Aerts A.L."/>
            <person name="Barry K."/>
            <person name="Choi C."/>
            <person name="Clum A."/>
            <person name="Coughlan A.Y."/>
            <person name="Deshpande S."/>
            <person name="Douglass A.P."/>
            <person name="Hanson S.J."/>
            <person name="Klenk H.-P."/>
            <person name="Labutti K."/>
            <person name="Lapidus A."/>
            <person name="Lindquist E."/>
            <person name="Lipzen A."/>
            <person name="Meier-Kolthoff J.P."/>
            <person name="Ohm R.A."/>
            <person name="Otillar R.P."/>
            <person name="Pangilinan J."/>
            <person name="Peng Y."/>
            <person name="Rokas A."/>
            <person name="Rosa C.A."/>
            <person name="Scheuner C."/>
            <person name="Sibirny A.A."/>
            <person name="Slot J.C."/>
            <person name="Stielow J.B."/>
            <person name="Sun H."/>
            <person name="Kurtzman C.P."/>
            <person name="Blackwell M."/>
            <person name="Grigoriev I.V."/>
            <person name="Jeffries T.W."/>
        </authorList>
    </citation>
    <scope>NUCLEOTIDE SEQUENCE [LARGE SCALE GENOMIC DNA]</scope>
    <source>
        <strain evidence="4">NRRL Y-17324</strain>
    </source>
</reference>
<dbReference type="RefSeq" id="XP_020062682.1">
    <property type="nucleotide sequence ID" value="XM_020210493.1"/>
</dbReference>
<dbReference type="GO" id="GO:0009100">
    <property type="term" value="P:glycoprotein metabolic process"/>
    <property type="evidence" value="ECO:0007669"/>
    <property type="project" value="UniProtKB-ARBA"/>
</dbReference>
<evidence type="ECO:0000313" key="3">
    <source>
        <dbReference type="EMBL" id="ODV77560.1"/>
    </source>
</evidence>
<feature type="transmembrane region" description="Helical" evidence="1">
    <location>
        <begin position="12"/>
        <end position="30"/>
    </location>
</feature>
<dbReference type="PROSITE" id="PS51257">
    <property type="entry name" value="PROKAR_LIPOPROTEIN"/>
    <property type="match status" value="1"/>
</dbReference>
<keyword evidence="1" id="KW-1133">Transmembrane helix</keyword>
<feature type="domain" description="LicD/FKTN/FKRP nucleotidyltransferase" evidence="2">
    <location>
        <begin position="308"/>
        <end position="406"/>
    </location>
</feature>
<evidence type="ECO:0000256" key="1">
    <source>
        <dbReference type="SAM" id="Phobius"/>
    </source>
</evidence>
<organism evidence="3 4">
    <name type="scientific">Suhomyces tanzawaensis NRRL Y-17324</name>
    <dbReference type="NCBI Taxonomy" id="984487"/>
    <lineage>
        <taxon>Eukaryota</taxon>
        <taxon>Fungi</taxon>
        <taxon>Dikarya</taxon>
        <taxon>Ascomycota</taxon>
        <taxon>Saccharomycotina</taxon>
        <taxon>Pichiomycetes</taxon>
        <taxon>Debaryomycetaceae</taxon>
        <taxon>Suhomyces</taxon>
    </lineage>
</organism>
<dbReference type="InterPro" id="IPR052942">
    <property type="entry name" value="LPS_cholinephosphotransferase"/>
</dbReference>
<keyword evidence="1" id="KW-0812">Transmembrane</keyword>
<name>A0A1E4SDG9_9ASCO</name>
<keyword evidence="1" id="KW-0472">Membrane</keyword>
<dbReference type="PANTHER" id="PTHR43404:SF1">
    <property type="entry name" value="MNN4P"/>
    <property type="match status" value="1"/>
</dbReference>